<dbReference type="Proteomes" id="UP001246858">
    <property type="component" value="Unassembled WGS sequence"/>
</dbReference>
<protein>
    <submittedName>
        <fullName evidence="1">TonB-linked SusC/RagA family outer membrane protein</fullName>
    </submittedName>
</protein>
<proteinExistence type="predicted"/>
<evidence type="ECO:0000313" key="2">
    <source>
        <dbReference type="Proteomes" id="UP001246858"/>
    </source>
</evidence>
<name>A0ACC6KT23_9SPHI</name>
<reference evidence="1" key="1">
    <citation type="submission" date="2023-07" db="EMBL/GenBank/DDBJ databases">
        <title>Sorghum-associated microbial communities from plants grown in Nebraska, USA.</title>
        <authorList>
            <person name="Schachtman D."/>
        </authorList>
    </citation>
    <scope>NUCLEOTIDE SEQUENCE</scope>
    <source>
        <strain evidence="1">2697</strain>
    </source>
</reference>
<gene>
    <name evidence="1" type="ORF">J2X78_000894</name>
</gene>
<comment type="caution">
    <text evidence="1">The sequence shown here is derived from an EMBL/GenBank/DDBJ whole genome shotgun (WGS) entry which is preliminary data.</text>
</comment>
<organism evidence="1 2">
    <name type="scientific">Pedobacter africanus</name>
    <dbReference type="NCBI Taxonomy" id="151894"/>
    <lineage>
        <taxon>Bacteria</taxon>
        <taxon>Pseudomonadati</taxon>
        <taxon>Bacteroidota</taxon>
        <taxon>Sphingobacteriia</taxon>
        <taxon>Sphingobacteriales</taxon>
        <taxon>Sphingobacteriaceae</taxon>
        <taxon>Pedobacter</taxon>
    </lineage>
</organism>
<evidence type="ECO:0000313" key="1">
    <source>
        <dbReference type="EMBL" id="MDR6782342.1"/>
    </source>
</evidence>
<accession>A0ACC6KT23</accession>
<keyword evidence="2" id="KW-1185">Reference proteome</keyword>
<dbReference type="EMBL" id="JAVDTF010000001">
    <property type="protein sequence ID" value="MDR6782342.1"/>
    <property type="molecule type" value="Genomic_DNA"/>
</dbReference>
<sequence>MRLTTVILIASILQVSASSFAQKFSYVKKGAPLSQLFREIKKQTGYTVLWNSTVDVSLVVDANFKKTPLEDVLKQCLTEHNLSFKIENKTISIKPKERPFLDKLIGYFTLIDVRGRVVDERNEPLVGAVIRIKGTQISTSTNSNGEFLLRNVDNKAVLVISFLGYEQQEIIVTEKMSEVKLVMSEDRLKEVEINAGYYTVKERERTGNISRIAFDVIEKNPVNNALMALQNRVPGLQITQQTGTPGGGVKVQIRGRSSINANIGNDPLYIVDGVIYPSTSITSSLTPAILGGSGASPLGLINPNDLESIEVLKDADATAIYGSRGANGVILIKTKKGVAGKTRFAANVSQGYSKVDRRLKLMNTEQYIEMRNESFKNDGLTPGVRDYDVNGTWDVNKYTDWQKELIGGTANTTMVSSNVSGGSSTLTCLIGGNYYQEGTVFPGDFGFKRGGMNANLNFGSTESRFNLNFIATYSNAQYNLLTSDLTSNILLAPNAPDLYDENGMLNWSNNTVYTNPMSNLLRSNTKGTDNLNANVVVSYKLLKRLFIKASIGYSATKGTEFSKTPLTSRSPALTSTAANRAANFNNNSNSTLMAEPQINYDVKLGPGNLKALVGMTFQGNTSELRSIRGTGFNSDAQLDNIAAAGTITTVDAASGEYRYSALFSRLNYELNNKYFLNITARRDGSSRFGKGKQFANFGAVGAAWIFGDEKWIKESIPFLSFGKIRSSYGITGNDQIGNYGYLQLWNSLSGTYQGVPTVQPAGGSVGNSDFAWENNRKLEAALQLGFLNNNINFELSWYRNRSSNQLIGDPLPPSTGKTSITANRNATVQNTGLEFTSDFKILNKNDLQWNLGVNVTIPRNKLIAYPGIESSADAYTYIVGQPLSIERIYNVRGIDPQTGLYDIEDLDGNGILNDLDRYKQKFTGQYFYGGVSNSIRIKQFDFDFLIGFTKQNASGNYMGAFNPGRWDFSGPTTNQPEAVVERWRNPGDETNISKAGNASATVLNYSRARATGGASISDASFIRLKNISLYYNLPKTLLKSLKIQNAKVGLQGQNILTWTNYVGLDPETQSMLLLPPLRTLSIGLNVSL</sequence>